<dbReference type="EMBL" id="JAVLET010000004">
    <property type="protein sequence ID" value="KAL0471110.1"/>
    <property type="molecule type" value="Genomic_DNA"/>
</dbReference>
<keyword evidence="2" id="KW-1185">Reference proteome</keyword>
<accession>A0ABR3DEJ8</accession>
<proteinExistence type="predicted"/>
<evidence type="ECO:0000313" key="1">
    <source>
        <dbReference type="EMBL" id="KAL0471110.1"/>
    </source>
</evidence>
<comment type="caution">
    <text evidence="1">The sequence shown here is derived from an EMBL/GenBank/DDBJ whole genome shotgun (WGS) entry which is preliminary data.</text>
</comment>
<feature type="non-terminal residue" evidence="1">
    <location>
        <position position="1"/>
    </location>
</feature>
<evidence type="ECO:0008006" key="3">
    <source>
        <dbReference type="Google" id="ProtNLM"/>
    </source>
</evidence>
<evidence type="ECO:0000313" key="2">
    <source>
        <dbReference type="Proteomes" id="UP001451303"/>
    </source>
</evidence>
<protein>
    <recommendedName>
        <fullName evidence="3">Telomerase reverse transcriptase</fullName>
    </recommendedName>
</protein>
<dbReference type="Proteomes" id="UP001451303">
    <property type="component" value="Unassembled WGS sequence"/>
</dbReference>
<gene>
    <name evidence="1" type="ORF">QR685DRAFT_442079</name>
</gene>
<organism evidence="1 2">
    <name type="scientific">Neurospora intermedia</name>
    <dbReference type="NCBI Taxonomy" id="5142"/>
    <lineage>
        <taxon>Eukaryota</taxon>
        <taxon>Fungi</taxon>
        <taxon>Dikarya</taxon>
        <taxon>Ascomycota</taxon>
        <taxon>Pezizomycotina</taxon>
        <taxon>Sordariomycetes</taxon>
        <taxon>Sordariomycetidae</taxon>
        <taxon>Sordariales</taxon>
        <taxon>Sordariaceae</taxon>
        <taxon>Neurospora</taxon>
    </lineage>
</organism>
<sequence length="126" mass="13888">PDTVQGRARRVISVLVEERLPSLLSLFFALVTKNGSAYAIRGQQQQSSNPVGTCSKMRVLWLSYALYAKGWELLKPGHPSLLSILRVPHLLHTRPKLIRAAFASLPPLSTTSKAGYGQENKIPGRI</sequence>
<reference evidence="1 2" key="1">
    <citation type="submission" date="2023-09" db="EMBL/GenBank/DDBJ databases">
        <title>Multi-omics analysis of a traditional fermented food reveals byproduct-associated fungal strains for waste-to-food upcycling.</title>
        <authorList>
            <consortium name="Lawrence Berkeley National Laboratory"/>
            <person name="Rekdal V.M."/>
            <person name="Villalobos-Escobedo J.M."/>
            <person name="Rodriguez-Valeron N."/>
            <person name="Garcia M.O."/>
            <person name="Vasquez D.P."/>
            <person name="Damayanti I."/>
            <person name="Sorensen P.M."/>
            <person name="Baidoo E.E."/>
            <person name="De Carvalho A.C."/>
            <person name="Riley R."/>
            <person name="Lipzen A."/>
            <person name="He G."/>
            <person name="Yan M."/>
            <person name="Haridas S."/>
            <person name="Daum C."/>
            <person name="Yoshinaga Y."/>
            <person name="Ng V."/>
            <person name="Grigoriev I.V."/>
            <person name="Munk R."/>
            <person name="Nuraida L."/>
            <person name="Wijaya C.H."/>
            <person name="Morales P.-C."/>
            <person name="Keasling J.D."/>
        </authorList>
    </citation>
    <scope>NUCLEOTIDE SEQUENCE [LARGE SCALE GENOMIC DNA]</scope>
    <source>
        <strain evidence="1 2">FGSC 2613</strain>
    </source>
</reference>
<name>A0ABR3DEJ8_NEUIN</name>